<evidence type="ECO:0000256" key="1">
    <source>
        <dbReference type="ARBA" id="ARBA00023015"/>
    </source>
</evidence>
<keyword evidence="1" id="KW-0805">Transcription regulation</keyword>
<dbReference type="SUPFAM" id="SSF48008">
    <property type="entry name" value="GntR ligand-binding domain-like"/>
    <property type="match status" value="1"/>
</dbReference>
<dbReference type="Gene3D" id="1.20.120.530">
    <property type="entry name" value="GntR ligand-binding domain-like"/>
    <property type="match status" value="1"/>
</dbReference>
<dbReference type="CDD" id="cd07377">
    <property type="entry name" value="WHTH_GntR"/>
    <property type="match status" value="1"/>
</dbReference>
<name>A0A212JFL1_9FIRM</name>
<dbReference type="Pfam" id="PF00392">
    <property type="entry name" value="GntR"/>
    <property type="match status" value="1"/>
</dbReference>
<proteinExistence type="predicted"/>
<dbReference type="GO" id="GO:0003700">
    <property type="term" value="F:DNA-binding transcription factor activity"/>
    <property type="evidence" value="ECO:0007669"/>
    <property type="project" value="InterPro"/>
</dbReference>
<dbReference type="SMART" id="SM00895">
    <property type="entry name" value="FCD"/>
    <property type="match status" value="1"/>
</dbReference>
<dbReference type="Pfam" id="PF07729">
    <property type="entry name" value="FCD"/>
    <property type="match status" value="1"/>
</dbReference>
<dbReference type="InterPro" id="IPR000524">
    <property type="entry name" value="Tscrpt_reg_HTH_GntR"/>
</dbReference>
<evidence type="ECO:0000313" key="5">
    <source>
        <dbReference type="EMBL" id="SBV98218.1"/>
    </source>
</evidence>
<dbReference type="InterPro" id="IPR008920">
    <property type="entry name" value="TF_FadR/GntR_C"/>
</dbReference>
<dbReference type="EMBL" id="FLUN01000001">
    <property type="protein sequence ID" value="SBV98218.1"/>
    <property type="molecule type" value="Genomic_DNA"/>
</dbReference>
<evidence type="ECO:0000256" key="3">
    <source>
        <dbReference type="ARBA" id="ARBA00023163"/>
    </source>
</evidence>
<gene>
    <name evidence="5" type="ORF">KL86CLO1_11014</name>
</gene>
<keyword evidence="3" id="KW-0804">Transcription</keyword>
<dbReference type="AlphaFoldDB" id="A0A212JFL1"/>
<organism evidence="5">
    <name type="scientific">uncultured Eubacteriales bacterium</name>
    <dbReference type="NCBI Taxonomy" id="172733"/>
    <lineage>
        <taxon>Bacteria</taxon>
        <taxon>Bacillati</taxon>
        <taxon>Bacillota</taxon>
        <taxon>Clostridia</taxon>
        <taxon>Eubacteriales</taxon>
        <taxon>environmental samples</taxon>
    </lineage>
</organism>
<sequence length="227" mass="26179">MIMKKDAALSKQNQIYEQLKEDIVTGKYSGGSFLQENDLCAAFDVSRTPVREALIRLSHDQYIELIPNRGAFIPQMTISDIKELYELRVANDGMAAFLFARRATPEIVADMEQSVAREAVFLQEGNFVKVHEEELYFHSLYINNCGNKRLINIINMVGNQTVRVMRISAEAQFRDTLEVSLKRHGELTEAFRAHDQEKARALMESHWEYSKEGYIRHYIEGTLSNRL</sequence>
<dbReference type="PANTHER" id="PTHR43537:SF5">
    <property type="entry name" value="UXU OPERON TRANSCRIPTIONAL REGULATOR"/>
    <property type="match status" value="1"/>
</dbReference>
<reference evidence="5" key="1">
    <citation type="submission" date="2016-04" db="EMBL/GenBank/DDBJ databases">
        <authorList>
            <person name="Evans L.H."/>
            <person name="Alamgir A."/>
            <person name="Owens N."/>
            <person name="Weber N.D."/>
            <person name="Virtaneva K."/>
            <person name="Barbian K."/>
            <person name="Babar A."/>
            <person name="Rosenke K."/>
        </authorList>
    </citation>
    <scope>NUCLEOTIDE SEQUENCE</scope>
    <source>
        <strain evidence="5">86</strain>
    </source>
</reference>
<dbReference type="SUPFAM" id="SSF46785">
    <property type="entry name" value="Winged helix' DNA-binding domain"/>
    <property type="match status" value="1"/>
</dbReference>
<dbReference type="Gene3D" id="1.10.10.10">
    <property type="entry name" value="Winged helix-like DNA-binding domain superfamily/Winged helix DNA-binding domain"/>
    <property type="match status" value="1"/>
</dbReference>
<dbReference type="PROSITE" id="PS50949">
    <property type="entry name" value="HTH_GNTR"/>
    <property type="match status" value="1"/>
</dbReference>
<dbReference type="InterPro" id="IPR011711">
    <property type="entry name" value="GntR_C"/>
</dbReference>
<feature type="domain" description="HTH gntR-type" evidence="4">
    <location>
        <begin position="9"/>
        <end position="76"/>
    </location>
</feature>
<dbReference type="SMART" id="SM00345">
    <property type="entry name" value="HTH_GNTR"/>
    <property type="match status" value="1"/>
</dbReference>
<dbReference type="InterPro" id="IPR036390">
    <property type="entry name" value="WH_DNA-bd_sf"/>
</dbReference>
<evidence type="ECO:0000259" key="4">
    <source>
        <dbReference type="PROSITE" id="PS50949"/>
    </source>
</evidence>
<dbReference type="GO" id="GO:0003677">
    <property type="term" value="F:DNA binding"/>
    <property type="evidence" value="ECO:0007669"/>
    <property type="project" value="UniProtKB-KW"/>
</dbReference>
<dbReference type="InterPro" id="IPR036388">
    <property type="entry name" value="WH-like_DNA-bd_sf"/>
</dbReference>
<accession>A0A212JFL1</accession>
<keyword evidence="2" id="KW-0238">DNA-binding</keyword>
<protein>
    <submittedName>
        <fullName evidence="5">Putative Transcriptional regulator, gntr family protein</fullName>
    </submittedName>
</protein>
<evidence type="ECO:0000256" key="2">
    <source>
        <dbReference type="ARBA" id="ARBA00023125"/>
    </source>
</evidence>
<dbReference type="PANTHER" id="PTHR43537">
    <property type="entry name" value="TRANSCRIPTIONAL REGULATOR, GNTR FAMILY"/>
    <property type="match status" value="1"/>
</dbReference>